<dbReference type="EMBL" id="JAINUG010000366">
    <property type="protein sequence ID" value="KAJ8373298.1"/>
    <property type="molecule type" value="Genomic_DNA"/>
</dbReference>
<reference evidence="2" key="1">
    <citation type="journal article" date="2023" name="Science">
        <title>Genome structures resolve the early diversification of teleost fishes.</title>
        <authorList>
            <person name="Parey E."/>
            <person name="Louis A."/>
            <person name="Montfort J."/>
            <person name="Bouchez O."/>
            <person name="Roques C."/>
            <person name="Iampietro C."/>
            <person name="Lluch J."/>
            <person name="Castinel A."/>
            <person name="Donnadieu C."/>
            <person name="Desvignes T."/>
            <person name="Floi Bucao C."/>
            <person name="Jouanno E."/>
            <person name="Wen M."/>
            <person name="Mejri S."/>
            <person name="Dirks R."/>
            <person name="Jansen H."/>
            <person name="Henkel C."/>
            <person name="Chen W.J."/>
            <person name="Zahm M."/>
            <person name="Cabau C."/>
            <person name="Klopp C."/>
            <person name="Thompson A.W."/>
            <person name="Robinson-Rechavi M."/>
            <person name="Braasch I."/>
            <person name="Lecointre G."/>
            <person name="Bobe J."/>
            <person name="Postlethwait J.H."/>
            <person name="Berthelot C."/>
            <person name="Roest Crollius H."/>
            <person name="Guiguen Y."/>
        </authorList>
    </citation>
    <scope>NUCLEOTIDE SEQUENCE</scope>
    <source>
        <strain evidence="2">NC1722</strain>
    </source>
</reference>
<dbReference type="Proteomes" id="UP001221898">
    <property type="component" value="Unassembled WGS sequence"/>
</dbReference>
<dbReference type="AlphaFoldDB" id="A0AAD7RBI3"/>
<evidence type="ECO:0000313" key="2">
    <source>
        <dbReference type="EMBL" id="KAJ8373298.1"/>
    </source>
</evidence>
<feature type="compositionally biased region" description="Polar residues" evidence="1">
    <location>
        <begin position="69"/>
        <end position="79"/>
    </location>
</feature>
<feature type="non-terminal residue" evidence="2">
    <location>
        <position position="79"/>
    </location>
</feature>
<gene>
    <name evidence="2" type="ORF">AAFF_G00266540</name>
</gene>
<evidence type="ECO:0000313" key="3">
    <source>
        <dbReference type="Proteomes" id="UP001221898"/>
    </source>
</evidence>
<evidence type="ECO:0000256" key="1">
    <source>
        <dbReference type="SAM" id="MobiDB-lite"/>
    </source>
</evidence>
<keyword evidence="3" id="KW-1185">Reference proteome</keyword>
<organism evidence="2 3">
    <name type="scientific">Aldrovandia affinis</name>
    <dbReference type="NCBI Taxonomy" id="143900"/>
    <lineage>
        <taxon>Eukaryota</taxon>
        <taxon>Metazoa</taxon>
        <taxon>Chordata</taxon>
        <taxon>Craniata</taxon>
        <taxon>Vertebrata</taxon>
        <taxon>Euteleostomi</taxon>
        <taxon>Actinopterygii</taxon>
        <taxon>Neopterygii</taxon>
        <taxon>Teleostei</taxon>
        <taxon>Notacanthiformes</taxon>
        <taxon>Halosauridae</taxon>
        <taxon>Aldrovandia</taxon>
    </lineage>
</organism>
<proteinExistence type="predicted"/>
<protein>
    <submittedName>
        <fullName evidence="2">Uncharacterized protein</fullName>
    </submittedName>
</protein>
<feature type="region of interest" description="Disordered" evidence="1">
    <location>
        <begin position="51"/>
        <end position="79"/>
    </location>
</feature>
<sequence>MLTTITDGILCCLAGKPANAVVPVETAVPGDGVEFVEVKPGRVLRVRHIVPERPTAAEPAPHRPHRGASTASGGSPCTA</sequence>
<name>A0AAD7RBI3_9TELE</name>
<comment type="caution">
    <text evidence="2">The sequence shown here is derived from an EMBL/GenBank/DDBJ whole genome shotgun (WGS) entry which is preliminary data.</text>
</comment>
<accession>A0AAD7RBI3</accession>